<comment type="subcellular location">
    <subcellularLocation>
        <location evidence="1 7">Cell membrane</location>
        <topology evidence="1 7">Multi-pass membrane protein</topology>
    </subcellularLocation>
</comment>
<dbReference type="InterPro" id="IPR035906">
    <property type="entry name" value="MetI-like_sf"/>
</dbReference>
<dbReference type="InterPro" id="IPR051393">
    <property type="entry name" value="ABC_transporter_permease"/>
</dbReference>
<keyword evidence="2 7" id="KW-0813">Transport</keyword>
<dbReference type="GO" id="GO:0005886">
    <property type="term" value="C:plasma membrane"/>
    <property type="evidence" value="ECO:0007669"/>
    <property type="project" value="UniProtKB-SubCell"/>
</dbReference>
<feature type="transmembrane region" description="Helical" evidence="7">
    <location>
        <begin position="312"/>
        <end position="335"/>
    </location>
</feature>
<keyword evidence="6 7" id="KW-0472">Membrane</keyword>
<protein>
    <submittedName>
        <fullName evidence="9">Sugar ABC transporter permease</fullName>
    </submittedName>
</protein>
<dbReference type="GO" id="GO:0055085">
    <property type="term" value="P:transmembrane transport"/>
    <property type="evidence" value="ECO:0007669"/>
    <property type="project" value="InterPro"/>
</dbReference>
<evidence type="ECO:0000256" key="6">
    <source>
        <dbReference type="ARBA" id="ARBA00023136"/>
    </source>
</evidence>
<evidence type="ECO:0000256" key="5">
    <source>
        <dbReference type="ARBA" id="ARBA00022989"/>
    </source>
</evidence>
<feature type="transmembrane region" description="Helical" evidence="7">
    <location>
        <begin position="60"/>
        <end position="78"/>
    </location>
</feature>
<comment type="similarity">
    <text evidence="7">Belongs to the binding-protein-dependent transport system permease family.</text>
</comment>
<feature type="transmembrane region" description="Helical" evidence="7">
    <location>
        <begin position="98"/>
        <end position="115"/>
    </location>
</feature>
<evidence type="ECO:0000256" key="4">
    <source>
        <dbReference type="ARBA" id="ARBA00022692"/>
    </source>
</evidence>
<reference evidence="9 10" key="1">
    <citation type="submission" date="2018-12" db="EMBL/GenBank/DDBJ databases">
        <title>Complete genome sequencing of Tabrizicola sp. K13M18.</title>
        <authorList>
            <person name="Bae J.-W."/>
        </authorList>
    </citation>
    <scope>NUCLEOTIDE SEQUENCE [LARGE SCALE GENOMIC DNA]</scope>
    <source>
        <strain evidence="9 10">K13M18</strain>
    </source>
</reference>
<keyword evidence="5 7" id="KW-1133">Transmembrane helix</keyword>
<evidence type="ECO:0000259" key="8">
    <source>
        <dbReference type="PROSITE" id="PS50928"/>
    </source>
</evidence>
<evidence type="ECO:0000313" key="9">
    <source>
        <dbReference type="EMBL" id="AZL58015.1"/>
    </source>
</evidence>
<feature type="transmembrane region" description="Helical" evidence="7">
    <location>
        <begin position="269"/>
        <end position="291"/>
    </location>
</feature>
<dbReference type="Proteomes" id="UP000282002">
    <property type="component" value="Chromosome"/>
</dbReference>
<sequence length="405" mass="45317">MPALHAPSRGVDRPVHPKFPCQTPPVRWHGTLPCRHRQLSSGAALHVVTSDTITDSRKRLGHAMIWGSAAVLGLVALAQLGQTLGWWDAGFTTWRPTLYAYCLWATALCWAQVILRGEQGKRTLFVLPAALFVISLTVFPLLFGLIIAFSSWNLASPDGRQFNGIANLVQMWNDPFYWNAMTNMVWYTLAIVVEYAIAFGLALLLNSQIRARKFFRVAFLLPLMLSPVAVSWMIGKSMLEARFGPIARLARWLGWENPSFFGSPEVAKITIMLMDAWTFIPFMMIMLLAGLQAIPKELTEASRVDGATGWRSFWEVTFPLMLPVSITAILIRIIFKLKLADIVINVTSGGPGGATDTVTSFIFREYRDRSNVGYGTMLAMVYLVLIVIFMTALMKLAARWTRPRT</sequence>
<organism evidence="9 10">
    <name type="scientific">Tabrizicola piscis</name>
    <dbReference type="NCBI Taxonomy" id="2494374"/>
    <lineage>
        <taxon>Bacteria</taxon>
        <taxon>Pseudomonadati</taxon>
        <taxon>Pseudomonadota</taxon>
        <taxon>Alphaproteobacteria</taxon>
        <taxon>Rhodobacterales</taxon>
        <taxon>Paracoccaceae</taxon>
        <taxon>Tabrizicola</taxon>
    </lineage>
</organism>
<dbReference type="EMBL" id="CP034328">
    <property type="protein sequence ID" value="AZL58015.1"/>
    <property type="molecule type" value="Genomic_DNA"/>
</dbReference>
<dbReference type="Pfam" id="PF00528">
    <property type="entry name" value="BPD_transp_1"/>
    <property type="match status" value="1"/>
</dbReference>
<feature type="transmembrane region" description="Helical" evidence="7">
    <location>
        <begin position="184"/>
        <end position="205"/>
    </location>
</feature>
<dbReference type="OrthoDB" id="9801818at2"/>
<feature type="domain" description="ABC transmembrane type-1" evidence="8">
    <location>
        <begin position="180"/>
        <end position="395"/>
    </location>
</feature>
<keyword evidence="10" id="KW-1185">Reference proteome</keyword>
<evidence type="ECO:0000313" key="10">
    <source>
        <dbReference type="Proteomes" id="UP000282002"/>
    </source>
</evidence>
<keyword evidence="3" id="KW-1003">Cell membrane</keyword>
<proteinExistence type="inferred from homology"/>
<evidence type="ECO:0000256" key="3">
    <source>
        <dbReference type="ARBA" id="ARBA00022475"/>
    </source>
</evidence>
<evidence type="ECO:0000256" key="7">
    <source>
        <dbReference type="RuleBase" id="RU363032"/>
    </source>
</evidence>
<dbReference type="KEGG" id="taw:EI545_03665"/>
<feature type="transmembrane region" description="Helical" evidence="7">
    <location>
        <begin position="217"/>
        <end position="235"/>
    </location>
</feature>
<dbReference type="CDD" id="cd06261">
    <property type="entry name" value="TM_PBP2"/>
    <property type="match status" value="1"/>
</dbReference>
<dbReference type="PROSITE" id="PS50928">
    <property type="entry name" value="ABC_TM1"/>
    <property type="match status" value="1"/>
</dbReference>
<dbReference type="Gene3D" id="1.10.3720.10">
    <property type="entry name" value="MetI-like"/>
    <property type="match status" value="1"/>
</dbReference>
<evidence type="ECO:0000256" key="2">
    <source>
        <dbReference type="ARBA" id="ARBA00022448"/>
    </source>
</evidence>
<feature type="transmembrane region" description="Helical" evidence="7">
    <location>
        <begin position="372"/>
        <end position="394"/>
    </location>
</feature>
<evidence type="ECO:0000256" key="1">
    <source>
        <dbReference type="ARBA" id="ARBA00004651"/>
    </source>
</evidence>
<gene>
    <name evidence="9" type="ORF">EI545_03665</name>
</gene>
<dbReference type="PANTHER" id="PTHR30193">
    <property type="entry name" value="ABC TRANSPORTER PERMEASE PROTEIN"/>
    <property type="match status" value="1"/>
</dbReference>
<dbReference type="PANTHER" id="PTHR30193:SF37">
    <property type="entry name" value="INNER MEMBRANE ABC TRANSPORTER PERMEASE PROTEIN YCJO"/>
    <property type="match status" value="1"/>
</dbReference>
<feature type="transmembrane region" description="Helical" evidence="7">
    <location>
        <begin position="124"/>
        <end position="149"/>
    </location>
</feature>
<dbReference type="InterPro" id="IPR000515">
    <property type="entry name" value="MetI-like"/>
</dbReference>
<accession>A0A3S8U370</accession>
<dbReference type="SUPFAM" id="SSF161098">
    <property type="entry name" value="MetI-like"/>
    <property type="match status" value="1"/>
</dbReference>
<keyword evidence="4 7" id="KW-0812">Transmembrane</keyword>
<dbReference type="AlphaFoldDB" id="A0A3S8U370"/>
<name>A0A3S8U370_9RHOB</name>